<protein>
    <submittedName>
        <fullName evidence="1">Uncharacterized protein</fullName>
    </submittedName>
</protein>
<sequence length="192" mass="20754">MNLFRLTLTMGGLGLLASGLSSCLSEPTYSSTPVIEFASINPIRVAPKVSGGQPVDSVLITIRYQDGDGDLGLSAADQKLPQYTFPSRFSKNYFIEPLLKVGNKYQSLATIDSLAGNTAYVRGGYYGTFDRITSLTDNKSAPIKGTLTRNINFGYGDVFTAGQTVRFRVSIADRALHVSNVITTDSIVIKPR</sequence>
<evidence type="ECO:0000313" key="1">
    <source>
        <dbReference type="EMBL" id="MVN78726.1"/>
    </source>
</evidence>
<dbReference type="EMBL" id="WQKZ01000006">
    <property type="protein sequence ID" value="MVN78726.1"/>
    <property type="molecule type" value="Genomic_DNA"/>
</dbReference>
<accession>A0A7K1TK67</accession>
<name>A0A7K1TK67_9BACT</name>
<organism evidence="1 2">
    <name type="scientific">Hymenobacter ginkgonis</name>
    <dbReference type="NCBI Taxonomy" id="2682976"/>
    <lineage>
        <taxon>Bacteria</taxon>
        <taxon>Pseudomonadati</taxon>
        <taxon>Bacteroidota</taxon>
        <taxon>Cytophagia</taxon>
        <taxon>Cytophagales</taxon>
        <taxon>Hymenobacteraceae</taxon>
        <taxon>Hymenobacter</taxon>
    </lineage>
</organism>
<dbReference type="AlphaFoldDB" id="A0A7K1TK67"/>
<evidence type="ECO:0000313" key="2">
    <source>
        <dbReference type="Proteomes" id="UP000441336"/>
    </source>
</evidence>
<dbReference type="PROSITE" id="PS51257">
    <property type="entry name" value="PROKAR_LIPOPROTEIN"/>
    <property type="match status" value="1"/>
</dbReference>
<comment type="caution">
    <text evidence="1">The sequence shown here is derived from an EMBL/GenBank/DDBJ whole genome shotgun (WGS) entry which is preliminary data.</text>
</comment>
<proteinExistence type="predicted"/>
<reference evidence="1 2" key="1">
    <citation type="submission" date="2019-12" db="EMBL/GenBank/DDBJ databases">
        <title>Hymenobacter sp. HMF4947 Genome sequencing and assembly.</title>
        <authorList>
            <person name="Kang H."/>
            <person name="Cha I."/>
            <person name="Kim H."/>
            <person name="Joh K."/>
        </authorList>
    </citation>
    <scope>NUCLEOTIDE SEQUENCE [LARGE SCALE GENOMIC DNA]</scope>
    <source>
        <strain evidence="1 2">HMF4947</strain>
    </source>
</reference>
<gene>
    <name evidence="1" type="ORF">GO988_20525</name>
</gene>
<dbReference type="Proteomes" id="UP000441336">
    <property type="component" value="Unassembled WGS sequence"/>
</dbReference>
<keyword evidence="2" id="KW-1185">Reference proteome</keyword>
<dbReference type="RefSeq" id="WP_157569125.1">
    <property type="nucleotide sequence ID" value="NZ_WQKZ01000006.1"/>
</dbReference>